<dbReference type="EMBL" id="CP039690">
    <property type="protein sequence ID" value="QCI67688.1"/>
    <property type="molecule type" value="Genomic_DNA"/>
</dbReference>
<dbReference type="AlphaFoldDB" id="A0A4D7BCB9"/>
<proteinExistence type="predicted"/>
<evidence type="ECO:0000313" key="2">
    <source>
        <dbReference type="Proteomes" id="UP000298781"/>
    </source>
</evidence>
<name>A0A4D7BCB9_9HYPH</name>
<protein>
    <submittedName>
        <fullName evidence="1">Uncharacterized protein</fullName>
    </submittedName>
</protein>
<organism evidence="1 2">
    <name type="scientific">Phreatobacter stygius</name>
    <dbReference type="NCBI Taxonomy" id="1940610"/>
    <lineage>
        <taxon>Bacteria</taxon>
        <taxon>Pseudomonadati</taxon>
        <taxon>Pseudomonadota</taxon>
        <taxon>Alphaproteobacteria</taxon>
        <taxon>Hyphomicrobiales</taxon>
        <taxon>Phreatobacteraceae</taxon>
        <taxon>Phreatobacter</taxon>
    </lineage>
</organism>
<keyword evidence="2" id="KW-1185">Reference proteome</keyword>
<dbReference type="Proteomes" id="UP000298781">
    <property type="component" value="Chromosome"/>
</dbReference>
<evidence type="ECO:0000313" key="1">
    <source>
        <dbReference type="EMBL" id="QCI67688.1"/>
    </source>
</evidence>
<dbReference type="OrthoDB" id="243598at2"/>
<sequence length="358" mass="40209">MTNDPKRTDYMPTEEFARRALEQTRLGYKAMGQTVTLNANFDTSFDQFAANVAHGLRHYVVYRSDGGAFARGLVRASQDLGLIHRDYLTSKLPNGTRIALAARLYRRQHMVPSDRWMMSVRFAKVAVTFGKDEAEIVRASPAIIAKSDKILAEKVLDHAIAAAYNPRWSGDRQKRIIDWVILAAELDYPAYLDLWYYNRVAVFEFVNWNTLDKRRADMTRATGGKLPFSGTTGSMGGRGTFSAPPDTPWREYPFRNAIKKCRGRTNVDDCAGLVGNELKFAESEIFQSIREMEKQIKRAGMAANQDPFQSPIGAASDAVGASAAPFFKHVLAQLKDPKSLYATYMKYSQASTTIWDTN</sequence>
<dbReference type="RefSeq" id="WP_136963116.1">
    <property type="nucleotide sequence ID" value="NZ_CP039690.1"/>
</dbReference>
<gene>
    <name evidence="1" type="ORF">E8M01_27785</name>
</gene>
<dbReference type="KEGG" id="pstg:E8M01_27785"/>
<accession>A0A4D7BCB9</accession>
<reference evidence="1 2" key="1">
    <citation type="submission" date="2019-04" db="EMBL/GenBank/DDBJ databases">
        <title>Phreatobacter aquaticus sp. nov.</title>
        <authorList>
            <person name="Choi A."/>
        </authorList>
    </citation>
    <scope>NUCLEOTIDE SEQUENCE [LARGE SCALE GENOMIC DNA]</scope>
    <source>
        <strain evidence="1 2">KCTC 52518</strain>
    </source>
</reference>